<feature type="region of interest" description="Disordered" evidence="10">
    <location>
        <begin position="1"/>
        <end position="25"/>
    </location>
</feature>
<dbReference type="InterPro" id="IPR051310">
    <property type="entry name" value="MCP_chemotaxis"/>
</dbReference>
<evidence type="ECO:0000256" key="9">
    <source>
        <dbReference type="PROSITE-ProRule" id="PRU00284"/>
    </source>
</evidence>
<dbReference type="InterPro" id="IPR004089">
    <property type="entry name" value="MCPsignal_dom"/>
</dbReference>
<protein>
    <submittedName>
        <fullName evidence="14">Methyl-accepting chemotaxis protein</fullName>
    </submittedName>
</protein>
<dbReference type="RefSeq" id="WP_234240883.1">
    <property type="nucleotide sequence ID" value="NZ_JABFTS010000014.1"/>
</dbReference>
<keyword evidence="5 11" id="KW-1133">Transmembrane helix</keyword>
<name>A0AAW4Z0I1_9GAMM</name>
<dbReference type="GO" id="GO:0007165">
    <property type="term" value="P:signal transduction"/>
    <property type="evidence" value="ECO:0007669"/>
    <property type="project" value="UniProtKB-KW"/>
</dbReference>
<evidence type="ECO:0000256" key="5">
    <source>
        <dbReference type="ARBA" id="ARBA00022989"/>
    </source>
</evidence>
<feature type="transmembrane region" description="Helical" evidence="11">
    <location>
        <begin position="312"/>
        <end position="335"/>
    </location>
</feature>
<proteinExistence type="inferred from homology"/>
<dbReference type="Proteomes" id="UP001320178">
    <property type="component" value="Unassembled WGS sequence"/>
</dbReference>
<dbReference type="CDD" id="cd12914">
    <property type="entry name" value="PDC1_DGC_like"/>
    <property type="match status" value="1"/>
</dbReference>
<evidence type="ECO:0000256" key="8">
    <source>
        <dbReference type="ARBA" id="ARBA00029447"/>
    </source>
</evidence>
<sequence>MNSITLTQYPTGDETEPSAAPAFASQPQRRERLGFSARLTLMIVTLVLISVMLVAGLVYTQYRQSFTQATVDQLQGTGEMMAGAFTQWLDARQDEIAFVAGLDPVRQVEVEPLQHLLTRLAEQSGYYDTIFFVGTDGVGVAGVSFDGSATVMSAAEAAEFQVGDRAWFREAIQGQPVFSQPLVSRATGNQVSNVVAPVFGDNGEVVGVVRGAVRLDVLFERMAEMSLGGSSDTYLLGADGMPVTPVAALAGESRELVTQAAAAIGAGESGVGRYADAAGTRVIGSYTFLPLLHWGLVVEVPEREALAEVSRLFWILVAITAVIVSVAVLVSLGVVRSVVKTLGGDPQRAAEVVRRVVQGDLTMRVPVKAGDTTSLLAHMHEMQQKLQAMMGDIRRTAESVSVASSEIAQGNEDLASRTEEQSSSLVETASSLEQMTATVRQTAESSTQARELTVELDEQARSASGVGQQAAQSMGSIKQANRRVESIVEAIDGIAFQTNLLALNASVEAARAGEHGRGFAVVATEVRNLAGRCAAEASKIRELVDSSVASVDEGERLVTTASQQLATIAEGVKRVSSFISDIATAATEQSSGIEQINMAVSQLDEVTQQNASLVEEATAASHSLSDQARELARLVQRFKVDETASPQPA</sequence>
<keyword evidence="6 11" id="KW-0472">Membrane</keyword>
<dbReference type="FunFam" id="1.10.287.950:FF:000001">
    <property type="entry name" value="Methyl-accepting chemotaxis sensory transducer"/>
    <property type="match status" value="1"/>
</dbReference>
<gene>
    <name evidence="14" type="ORF">HOP61_21060</name>
</gene>
<dbReference type="InterPro" id="IPR033479">
    <property type="entry name" value="dCache_1"/>
</dbReference>
<evidence type="ECO:0000256" key="4">
    <source>
        <dbReference type="ARBA" id="ARBA00022692"/>
    </source>
</evidence>
<keyword evidence="3" id="KW-0488">Methylation</keyword>
<dbReference type="GO" id="GO:0004888">
    <property type="term" value="F:transmembrane signaling receptor activity"/>
    <property type="evidence" value="ECO:0007669"/>
    <property type="project" value="TreeGrafter"/>
</dbReference>
<evidence type="ECO:0000256" key="11">
    <source>
        <dbReference type="SAM" id="Phobius"/>
    </source>
</evidence>
<evidence type="ECO:0000256" key="3">
    <source>
        <dbReference type="ARBA" id="ARBA00022481"/>
    </source>
</evidence>
<evidence type="ECO:0000259" key="12">
    <source>
        <dbReference type="PROSITE" id="PS50111"/>
    </source>
</evidence>
<dbReference type="PANTHER" id="PTHR43531:SF14">
    <property type="entry name" value="METHYL-ACCEPTING CHEMOTAXIS PROTEIN I-RELATED"/>
    <property type="match status" value="1"/>
</dbReference>
<dbReference type="PANTHER" id="PTHR43531">
    <property type="entry name" value="PROTEIN ICFG"/>
    <property type="match status" value="1"/>
</dbReference>
<accession>A0AAW4Z0I1</accession>
<feature type="compositionally biased region" description="Polar residues" evidence="10">
    <location>
        <begin position="1"/>
        <end position="10"/>
    </location>
</feature>
<dbReference type="CDD" id="cd11386">
    <property type="entry name" value="MCP_signal"/>
    <property type="match status" value="1"/>
</dbReference>
<feature type="domain" description="HAMP" evidence="13">
    <location>
        <begin position="347"/>
        <end position="391"/>
    </location>
</feature>
<evidence type="ECO:0000313" key="14">
    <source>
        <dbReference type="EMBL" id="MCE8053789.1"/>
    </source>
</evidence>
<dbReference type="CDD" id="cd18774">
    <property type="entry name" value="PDC2_HK_sensor"/>
    <property type="match status" value="1"/>
</dbReference>
<evidence type="ECO:0000256" key="1">
    <source>
        <dbReference type="ARBA" id="ARBA00004651"/>
    </source>
</evidence>
<evidence type="ECO:0000256" key="2">
    <source>
        <dbReference type="ARBA" id="ARBA00022475"/>
    </source>
</evidence>
<reference evidence="14" key="2">
    <citation type="journal article" date="2021" name="Front. Microbiol.">
        <title>Aerobic Denitrification and Heterotrophic Sulfur Oxidation in the Genus Halomonas Revealed by Six Novel Species Characterizations and Genome-Based Analysis.</title>
        <authorList>
            <person name="Wang L."/>
            <person name="Shao Z."/>
        </authorList>
    </citation>
    <scope>NUCLEOTIDE SEQUENCE</scope>
    <source>
        <strain evidence="14">MCCC 1A05776</strain>
    </source>
</reference>
<evidence type="ECO:0000313" key="15">
    <source>
        <dbReference type="Proteomes" id="UP001320178"/>
    </source>
</evidence>
<dbReference type="InterPro" id="IPR029151">
    <property type="entry name" value="Sensor-like_sf"/>
</dbReference>
<dbReference type="PROSITE" id="PS50111">
    <property type="entry name" value="CHEMOTAXIS_TRANSDUC_2"/>
    <property type="match status" value="1"/>
</dbReference>
<comment type="subcellular location">
    <subcellularLocation>
        <location evidence="1">Cell membrane</location>
        <topology evidence="1">Multi-pass membrane protein</topology>
    </subcellularLocation>
</comment>
<feature type="transmembrane region" description="Helical" evidence="11">
    <location>
        <begin position="39"/>
        <end position="59"/>
    </location>
</feature>
<keyword evidence="4 11" id="KW-0812">Transmembrane</keyword>
<dbReference type="SUPFAM" id="SSF103190">
    <property type="entry name" value="Sensory domain-like"/>
    <property type="match status" value="1"/>
</dbReference>
<comment type="caution">
    <text evidence="14">The sequence shown here is derived from an EMBL/GenBank/DDBJ whole genome shotgun (WGS) entry which is preliminary data.</text>
</comment>
<dbReference type="AlphaFoldDB" id="A0AAW4Z0I1"/>
<keyword evidence="7 9" id="KW-0807">Transducer</keyword>
<evidence type="ECO:0000256" key="6">
    <source>
        <dbReference type="ARBA" id="ARBA00023136"/>
    </source>
</evidence>
<dbReference type="GO" id="GO:0005886">
    <property type="term" value="C:plasma membrane"/>
    <property type="evidence" value="ECO:0007669"/>
    <property type="project" value="UniProtKB-SubCell"/>
</dbReference>
<evidence type="ECO:0000256" key="7">
    <source>
        <dbReference type="ARBA" id="ARBA00023224"/>
    </source>
</evidence>
<dbReference type="Gene3D" id="1.10.287.950">
    <property type="entry name" value="Methyl-accepting chemotaxis protein"/>
    <property type="match status" value="1"/>
</dbReference>
<reference evidence="14" key="1">
    <citation type="submission" date="2020-05" db="EMBL/GenBank/DDBJ databases">
        <authorList>
            <person name="Wang L."/>
            <person name="Shao Z."/>
        </authorList>
    </citation>
    <scope>NUCLEOTIDE SEQUENCE</scope>
    <source>
        <strain evidence="14">MCCC 1A05776</strain>
    </source>
</reference>
<organism evidence="14 15">
    <name type="scientific">Billgrantia desiderata</name>
    <dbReference type="NCBI Taxonomy" id="52021"/>
    <lineage>
        <taxon>Bacteria</taxon>
        <taxon>Pseudomonadati</taxon>
        <taxon>Pseudomonadota</taxon>
        <taxon>Gammaproteobacteria</taxon>
        <taxon>Oceanospirillales</taxon>
        <taxon>Halomonadaceae</taxon>
        <taxon>Billgrantia</taxon>
    </lineage>
</organism>
<dbReference type="PROSITE" id="PS50885">
    <property type="entry name" value="HAMP"/>
    <property type="match status" value="1"/>
</dbReference>
<keyword evidence="2" id="KW-1003">Cell membrane</keyword>
<dbReference type="GO" id="GO:0006935">
    <property type="term" value="P:chemotaxis"/>
    <property type="evidence" value="ECO:0007669"/>
    <property type="project" value="TreeGrafter"/>
</dbReference>
<comment type="similarity">
    <text evidence="8">Belongs to the methyl-accepting chemotaxis (MCP) protein family.</text>
</comment>
<dbReference type="Pfam" id="PF02743">
    <property type="entry name" value="dCache_1"/>
    <property type="match status" value="1"/>
</dbReference>
<dbReference type="SUPFAM" id="SSF58104">
    <property type="entry name" value="Methyl-accepting chemotaxis protein (MCP) signaling domain"/>
    <property type="match status" value="1"/>
</dbReference>
<dbReference type="EMBL" id="JABFTS010000014">
    <property type="protein sequence ID" value="MCE8053789.1"/>
    <property type="molecule type" value="Genomic_DNA"/>
</dbReference>
<dbReference type="Pfam" id="PF00015">
    <property type="entry name" value="MCPsignal"/>
    <property type="match status" value="1"/>
</dbReference>
<evidence type="ECO:0000259" key="13">
    <source>
        <dbReference type="PROSITE" id="PS50885"/>
    </source>
</evidence>
<dbReference type="InterPro" id="IPR003660">
    <property type="entry name" value="HAMP_dom"/>
</dbReference>
<dbReference type="SMART" id="SM00283">
    <property type="entry name" value="MA"/>
    <property type="match status" value="1"/>
</dbReference>
<evidence type="ECO:0000256" key="10">
    <source>
        <dbReference type="SAM" id="MobiDB-lite"/>
    </source>
</evidence>
<dbReference type="Gene3D" id="3.30.450.20">
    <property type="entry name" value="PAS domain"/>
    <property type="match status" value="1"/>
</dbReference>
<feature type="domain" description="Methyl-accepting transducer" evidence="12">
    <location>
        <begin position="396"/>
        <end position="625"/>
    </location>
</feature>